<keyword evidence="2" id="KW-1185">Reference proteome</keyword>
<dbReference type="AlphaFoldDB" id="A0A4Z2H8M2"/>
<evidence type="ECO:0000313" key="1">
    <source>
        <dbReference type="EMBL" id="TNN61951.1"/>
    </source>
</evidence>
<proteinExistence type="predicted"/>
<evidence type="ECO:0000313" key="2">
    <source>
        <dbReference type="Proteomes" id="UP000314294"/>
    </source>
</evidence>
<protein>
    <submittedName>
        <fullName evidence="1">Uncharacterized protein</fullName>
    </submittedName>
</protein>
<reference evidence="1 2" key="1">
    <citation type="submission" date="2019-03" db="EMBL/GenBank/DDBJ databases">
        <title>First draft genome of Liparis tanakae, snailfish: a comprehensive survey of snailfish specific genes.</title>
        <authorList>
            <person name="Kim W."/>
            <person name="Song I."/>
            <person name="Jeong J.-H."/>
            <person name="Kim D."/>
            <person name="Kim S."/>
            <person name="Ryu S."/>
            <person name="Song J.Y."/>
            <person name="Lee S.K."/>
        </authorList>
    </citation>
    <scope>NUCLEOTIDE SEQUENCE [LARGE SCALE GENOMIC DNA]</scope>
    <source>
        <tissue evidence="1">Muscle</tissue>
    </source>
</reference>
<name>A0A4Z2H8M2_9TELE</name>
<organism evidence="1 2">
    <name type="scientific">Liparis tanakae</name>
    <name type="common">Tanaka's snailfish</name>
    <dbReference type="NCBI Taxonomy" id="230148"/>
    <lineage>
        <taxon>Eukaryota</taxon>
        <taxon>Metazoa</taxon>
        <taxon>Chordata</taxon>
        <taxon>Craniata</taxon>
        <taxon>Vertebrata</taxon>
        <taxon>Euteleostomi</taxon>
        <taxon>Actinopterygii</taxon>
        <taxon>Neopterygii</taxon>
        <taxon>Teleostei</taxon>
        <taxon>Neoteleostei</taxon>
        <taxon>Acanthomorphata</taxon>
        <taxon>Eupercaria</taxon>
        <taxon>Perciformes</taxon>
        <taxon>Cottioidei</taxon>
        <taxon>Cottales</taxon>
        <taxon>Liparidae</taxon>
        <taxon>Liparis</taxon>
    </lineage>
</organism>
<dbReference type="OrthoDB" id="8943665at2759"/>
<comment type="caution">
    <text evidence="1">The sequence shown here is derived from an EMBL/GenBank/DDBJ whole genome shotgun (WGS) entry which is preliminary data.</text>
</comment>
<accession>A0A4Z2H8M2</accession>
<dbReference type="EMBL" id="SRLO01000304">
    <property type="protein sequence ID" value="TNN61951.1"/>
    <property type="molecule type" value="Genomic_DNA"/>
</dbReference>
<gene>
    <name evidence="1" type="ORF">EYF80_027786</name>
</gene>
<dbReference type="Proteomes" id="UP000314294">
    <property type="component" value="Unassembled WGS sequence"/>
</dbReference>
<sequence>MSILRRLLGTRRIGASGRVNEGLETSALLKPQSGRLYVFDGQHFGLVLKKSVHLKVMGEFEWLSDPGSTLPEPDSGGESGSCRSISPTCGDLTVVTSLWSPDCGHLTVGASLWSPHCGHLTVVTSLWSPRCGHLAVVTSLWSPHCGHLAVVTSLWSPHCGHLTVVTSLWSPHCGHLAVVTSLWSPHCGRLTVVTSLRNNDLCEFFFSTINIRSDSEASKNSFNVTFPNMQELPVDAPAQWTAQDSATAHANWQMTSVTLLI</sequence>